<dbReference type="InterPro" id="IPR050706">
    <property type="entry name" value="Cyclic-di-GMP_PDE-like"/>
</dbReference>
<dbReference type="Proteomes" id="UP001555786">
    <property type="component" value="Unassembled WGS sequence"/>
</dbReference>
<dbReference type="SUPFAM" id="SSF141868">
    <property type="entry name" value="EAL domain-like"/>
    <property type="match status" value="1"/>
</dbReference>
<comment type="caution">
    <text evidence="3">The sequence shown here is derived from an EMBL/GenBank/DDBJ whole genome shotgun (WGS) entry which is preliminary data.</text>
</comment>
<dbReference type="InterPro" id="IPR001633">
    <property type="entry name" value="EAL_dom"/>
</dbReference>
<dbReference type="SMART" id="SM00267">
    <property type="entry name" value="GGDEF"/>
    <property type="match status" value="1"/>
</dbReference>
<dbReference type="SUPFAM" id="SSF55073">
    <property type="entry name" value="Nucleotide cyclase"/>
    <property type="match status" value="1"/>
</dbReference>
<organism evidence="3 4">
    <name type="scientific">Labrys neptuniae</name>
    <dbReference type="NCBI Taxonomy" id="376174"/>
    <lineage>
        <taxon>Bacteria</taxon>
        <taxon>Pseudomonadati</taxon>
        <taxon>Pseudomonadota</taxon>
        <taxon>Alphaproteobacteria</taxon>
        <taxon>Hyphomicrobiales</taxon>
        <taxon>Xanthobacteraceae</taxon>
        <taxon>Labrys</taxon>
    </lineage>
</organism>
<dbReference type="Gene3D" id="3.30.70.270">
    <property type="match status" value="1"/>
</dbReference>
<proteinExistence type="predicted"/>
<dbReference type="Pfam" id="PF00990">
    <property type="entry name" value="GGDEF"/>
    <property type="match status" value="1"/>
</dbReference>
<dbReference type="PROSITE" id="PS50887">
    <property type="entry name" value="GGDEF"/>
    <property type="match status" value="1"/>
</dbReference>
<sequence length="571" mass="60224">MYDSAVPASGTCVDQPILDPGTLLGALGQASYEWCLETDRLAWGAGASTVLGVRAAADIANGRAFARLIDLDRPGGRHEAILQSPHGGTTEGAPYCLRYSYRPHAAGRKRWIEDRGRWFAGPDGRPVVARGMVRVVAECPEDETATSAHTVIGIHDRVFAAALADACAAGRQAGLFLATIDQLGALHGAFGAVVADRVCAQVMRGLRGVLRIGDSLTSIADGKFAVMLPGCRAEDIRAAAERFQLAIDRVIVEAEAGMIRPTISIGAVHIAPSAETAGTALHAAQQALDRCERETPGGIAIFAEGDHQAASANAAQRLALALNEDRVFLGFEPVLAAQAAGRQAFRARAFIRMPGNGATSASATLQPASLQPASLQPAWLTPACDRALVRRLALRLVDLAGAVLGRHPGVELILPLPVVVDPRRGPGDSFERLTIELDEALAKADLDNNGRYCRAIRASGARLGIGGFGGGHLDFAELQALEVRQVTLNGVLVEMADQVAQGRFALRSLIETGARQGLDMAAEWVDDEIIARQLVTWGCSRVMGTAAGSLRLELPRLRDAGRQAPMALTGT</sequence>
<dbReference type="InterPro" id="IPR035919">
    <property type="entry name" value="EAL_sf"/>
</dbReference>
<name>A0ABV3PIR2_9HYPH</name>
<dbReference type="Pfam" id="PF00563">
    <property type="entry name" value="EAL"/>
    <property type="match status" value="1"/>
</dbReference>
<evidence type="ECO:0000259" key="1">
    <source>
        <dbReference type="PROSITE" id="PS50883"/>
    </source>
</evidence>
<dbReference type="InterPro" id="IPR000160">
    <property type="entry name" value="GGDEF_dom"/>
</dbReference>
<dbReference type="Gene3D" id="3.20.20.450">
    <property type="entry name" value="EAL domain"/>
    <property type="match status" value="1"/>
</dbReference>
<dbReference type="PROSITE" id="PS50883">
    <property type="entry name" value="EAL"/>
    <property type="match status" value="1"/>
</dbReference>
<feature type="domain" description="EAL" evidence="1">
    <location>
        <begin position="311"/>
        <end position="564"/>
    </location>
</feature>
<evidence type="ECO:0000313" key="3">
    <source>
        <dbReference type="EMBL" id="MEW9305406.1"/>
    </source>
</evidence>
<reference evidence="3 4" key="1">
    <citation type="submission" date="2024-07" db="EMBL/GenBank/DDBJ databases">
        <title>Description of Labrys sedimenti sp. nov., isolated from a diclofenac-degrading enrichment culture.</title>
        <authorList>
            <person name="Tancsics A."/>
            <person name="Csepanyi A."/>
        </authorList>
    </citation>
    <scope>NUCLEOTIDE SEQUENCE [LARGE SCALE GENOMIC DNA]</scope>
    <source>
        <strain evidence="3 4">LMG 23578</strain>
    </source>
</reference>
<keyword evidence="4" id="KW-1185">Reference proteome</keyword>
<evidence type="ECO:0000313" key="4">
    <source>
        <dbReference type="Proteomes" id="UP001555786"/>
    </source>
</evidence>
<dbReference type="PANTHER" id="PTHR33121">
    <property type="entry name" value="CYCLIC DI-GMP PHOSPHODIESTERASE PDEF"/>
    <property type="match status" value="1"/>
</dbReference>
<evidence type="ECO:0000259" key="2">
    <source>
        <dbReference type="PROSITE" id="PS50887"/>
    </source>
</evidence>
<accession>A0ABV3PIR2</accession>
<dbReference type="EMBL" id="JBFNQD010000002">
    <property type="protein sequence ID" value="MEW9305406.1"/>
    <property type="molecule type" value="Genomic_DNA"/>
</dbReference>
<dbReference type="InterPro" id="IPR043128">
    <property type="entry name" value="Rev_trsase/Diguanyl_cyclase"/>
</dbReference>
<feature type="domain" description="GGDEF" evidence="2">
    <location>
        <begin position="171"/>
        <end position="304"/>
    </location>
</feature>
<dbReference type="PANTHER" id="PTHR33121:SF79">
    <property type="entry name" value="CYCLIC DI-GMP PHOSPHODIESTERASE PDED-RELATED"/>
    <property type="match status" value="1"/>
</dbReference>
<protein>
    <submittedName>
        <fullName evidence="3">EAL domain-containing protein</fullName>
    </submittedName>
</protein>
<dbReference type="RefSeq" id="WP_367623469.1">
    <property type="nucleotide sequence ID" value="NZ_JBFNQD010000002.1"/>
</dbReference>
<dbReference type="InterPro" id="IPR029787">
    <property type="entry name" value="Nucleotide_cyclase"/>
</dbReference>
<gene>
    <name evidence="3" type="ORF">ABXS05_07655</name>
</gene>